<name>A0ABW9KJG1_9BACT</name>
<accession>A0ABW9KJG1</accession>
<dbReference type="InterPro" id="IPR014917">
    <property type="entry name" value="DUF1800"/>
</dbReference>
<evidence type="ECO:0000313" key="3">
    <source>
        <dbReference type="EMBL" id="MFN2975901.1"/>
    </source>
</evidence>
<dbReference type="RefSeq" id="WP_263412593.1">
    <property type="nucleotide sequence ID" value="NZ_BAABBH010000001.1"/>
</dbReference>
<feature type="signal peptide" evidence="2">
    <location>
        <begin position="1"/>
        <end position="37"/>
    </location>
</feature>
<evidence type="ECO:0000313" key="4">
    <source>
        <dbReference type="Proteomes" id="UP001634747"/>
    </source>
</evidence>
<keyword evidence="4" id="KW-1185">Reference proteome</keyword>
<evidence type="ECO:0000256" key="1">
    <source>
        <dbReference type="SAM" id="MobiDB-lite"/>
    </source>
</evidence>
<sequence length="742" mass="79859">MLLRTSRSRPPQPLRPRAAVSLALAALYAFSPMLAVAAAKPATAAVPVRKVDAAALVLNRFSFGARPGDLARVRSLGAYAWFEQQLQPDRLDDSGLEQRLNAYPAMRMSQADQIARYPTPGMVRNAAKNGYLPADPELRAILSDQVEFYQMRKEAAAMQTASVTPAASLQSRPGDIQRGFNALDEATADSMAKTGTRSQLAGGGTSASTALDAQKNAAPPNLEQATAPLPQDAVNALLALPPQDRYQRLLRMSPAELIGARKGVKGDASKLAEGMTPLQKETLAALAGTNRMISGELFSTRLLRDIYSERQLEAVMTDFWLNHFNVYIRKDGEMPSLLPEYEDTIRTHALGRFEDLLEATAKSPAMLLYLDNAQSVGPDSLAAGRPNPKAPNAKKPSAGLNENYARELMELHTLGVNGGYTQKDVTEVAKVFTGWGIERPGEGGAFLYNDRRHEPGEKTVLGRKIKESGESEGEEVLHILATSPATAHFISLELAERFVSDTPPPALVDRMAQTFLKSNGDIRAVLRTMVHAPEFLAPQTVNAKIKTPLEYVVSAVRASGANVGNPVPLAQSLERLGMPLYGCQPPTGYKWDAETWLNSAALVTRMNFALLLAANKINGTTVDTGTLIAASTASHAVPQDPGADESQRKEAALESQVLPQGVSAQTRAAVLSQTDDTAVQQAMRAFGQMPAQERNPGAKQIVNVKVRRDFSAGPPGPNLPPADKQGAVMLGLLLGSPEFQRR</sequence>
<proteinExistence type="predicted"/>
<feature type="compositionally biased region" description="Low complexity" evidence="1">
    <location>
        <begin position="386"/>
        <end position="396"/>
    </location>
</feature>
<feature type="region of interest" description="Disordered" evidence="1">
    <location>
        <begin position="190"/>
        <end position="211"/>
    </location>
</feature>
<comment type="caution">
    <text evidence="3">The sequence shown here is derived from an EMBL/GenBank/DDBJ whole genome shotgun (WGS) entry which is preliminary data.</text>
</comment>
<dbReference type="EMBL" id="JBJYXY010000001">
    <property type="protein sequence ID" value="MFN2975901.1"/>
    <property type="molecule type" value="Genomic_DNA"/>
</dbReference>
<protein>
    <submittedName>
        <fullName evidence="3">DUF1800 domain-containing protein</fullName>
    </submittedName>
</protein>
<feature type="chain" id="PRO_5045656763" evidence="2">
    <location>
        <begin position="38"/>
        <end position="742"/>
    </location>
</feature>
<evidence type="ECO:0000256" key="2">
    <source>
        <dbReference type="SAM" id="SignalP"/>
    </source>
</evidence>
<keyword evidence="2" id="KW-0732">Signal</keyword>
<organism evidence="3 4">
    <name type="scientific">Terriglobus aquaticus</name>
    <dbReference type="NCBI Taxonomy" id="940139"/>
    <lineage>
        <taxon>Bacteria</taxon>
        <taxon>Pseudomonadati</taxon>
        <taxon>Acidobacteriota</taxon>
        <taxon>Terriglobia</taxon>
        <taxon>Terriglobales</taxon>
        <taxon>Acidobacteriaceae</taxon>
        <taxon>Terriglobus</taxon>
    </lineage>
</organism>
<feature type="region of interest" description="Disordered" evidence="1">
    <location>
        <begin position="379"/>
        <end position="399"/>
    </location>
</feature>
<gene>
    <name evidence="3" type="ORF">ACK2TP_09010</name>
</gene>
<dbReference type="Proteomes" id="UP001634747">
    <property type="component" value="Unassembled WGS sequence"/>
</dbReference>
<reference evidence="3 4" key="1">
    <citation type="submission" date="2024-12" db="EMBL/GenBank/DDBJ databases">
        <authorList>
            <person name="Lee Y."/>
        </authorList>
    </citation>
    <scope>NUCLEOTIDE SEQUENCE [LARGE SCALE GENOMIC DNA]</scope>
    <source>
        <strain evidence="3 4">03SUJ4</strain>
    </source>
</reference>
<dbReference type="Pfam" id="PF08811">
    <property type="entry name" value="DUF1800"/>
    <property type="match status" value="1"/>
</dbReference>